<dbReference type="SUPFAM" id="SSF48179">
    <property type="entry name" value="6-phosphogluconate dehydrogenase C-terminal domain-like"/>
    <property type="match status" value="1"/>
</dbReference>
<dbReference type="Pfam" id="PF03721">
    <property type="entry name" value="UDPG_MGDP_dh_N"/>
    <property type="match status" value="1"/>
</dbReference>
<name>A0A0B7MCJ0_9FIRM</name>
<feature type="domain" description="UDP-glucose/GDP-mannose dehydrogenase C-terminal" evidence="5">
    <location>
        <begin position="337"/>
        <end position="402"/>
    </location>
</feature>
<comment type="similarity">
    <text evidence="3">Belongs to the UDP-glucose/GDP-mannose dehydrogenase family.</text>
</comment>
<sequence length="405" mass="45090">MPDKKQDITATELKEKIRSKSAVVSVIGLGYVGLPLAVEKAKVGFKVLGVEQNPERADMINRGENYIGDVKDNELKDLVQKGLLSASTSFDCLPNADVIIICVPTPLTVNFDPDISYIVSVCEEIAQRLRPGQLVTLESTTFPGTTEEVMLPLLQKSGLKIGEEFFLAFSPERVDPGNKRYTTKNTSKVVGGVTPTCLDVAKTFYDQTIINVVPVSSPSIAEMTKVFENTYRSINIALVNEIMLLCDRMGLDVWEVVEAAGTKPFGIQTFYPGPGVGGHCIPIDPFYLTWRARQFDFHTRFIELAGEINIQASYHVVDVVFKTLNKAGKCLNGSKILILGVAYKKDISDVRESPALKIIELLRKEHADVSYHDPCVPHLRLMSRTIGRWMVFLYLLRNCRRQTVC</sequence>
<dbReference type="AlphaFoldDB" id="A0A0B7MCJ0"/>
<feature type="transmembrane region" description="Helical" evidence="4">
    <location>
        <begin position="21"/>
        <end position="38"/>
    </location>
</feature>
<keyword evidence="4" id="KW-0472">Membrane</keyword>
<evidence type="ECO:0000256" key="1">
    <source>
        <dbReference type="ARBA" id="ARBA00023002"/>
    </source>
</evidence>
<dbReference type="NCBIfam" id="TIGR03026">
    <property type="entry name" value="NDP-sugDHase"/>
    <property type="match status" value="1"/>
</dbReference>
<dbReference type="InterPro" id="IPR001732">
    <property type="entry name" value="UDP-Glc/GDP-Man_DH_N"/>
</dbReference>
<accession>A0A0B7MCJ0</accession>
<dbReference type="InterPro" id="IPR008927">
    <property type="entry name" value="6-PGluconate_DH-like_C_sf"/>
</dbReference>
<keyword evidence="4" id="KW-1133">Transmembrane helix</keyword>
<evidence type="ECO:0000256" key="3">
    <source>
        <dbReference type="PIRNR" id="PIRNR000124"/>
    </source>
</evidence>
<dbReference type="GO" id="GO:0016628">
    <property type="term" value="F:oxidoreductase activity, acting on the CH-CH group of donors, NAD or NADP as acceptor"/>
    <property type="evidence" value="ECO:0007669"/>
    <property type="project" value="InterPro"/>
</dbReference>
<gene>
    <name evidence="6" type="primary">wbpA</name>
    <name evidence="6" type="ORF">SSCH_1230008</name>
</gene>
<dbReference type="PIRSF" id="PIRSF000124">
    <property type="entry name" value="UDPglc_GDPman_dh"/>
    <property type="match status" value="1"/>
</dbReference>
<dbReference type="GO" id="GO:0000271">
    <property type="term" value="P:polysaccharide biosynthetic process"/>
    <property type="evidence" value="ECO:0007669"/>
    <property type="project" value="InterPro"/>
</dbReference>
<dbReference type="Proteomes" id="UP000046155">
    <property type="component" value="Unassembled WGS sequence"/>
</dbReference>
<dbReference type="Pfam" id="PF03720">
    <property type="entry name" value="UDPG_MGDP_dh_C"/>
    <property type="match status" value="1"/>
</dbReference>
<dbReference type="Pfam" id="PF00984">
    <property type="entry name" value="UDPG_MGDP_dh"/>
    <property type="match status" value="1"/>
</dbReference>
<organism evidence="6 7">
    <name type="scientific">Syntrophaceticus schinkii</name>
    <dbReference type="NCBI Taxonomy" id="499207"/>
    <lineage>
        <taxon>Bacteria</taxon>
        <taxon>Bacillati</taxon>
        <taxon>Bacillota</taxon>
        <taxon>Clostridia</taxon>
        <taxon>Thermoanaerobacterales</taxon>
        <taxon>Thermoanaerobacterales Family III. Incertae Sedis</taxon>
        <taxon>Syntrophaceticus</taxon>
    </lineage>
</organism>
<proteinExistence type="inferred from homology"/>
<keyword evidence="2" id="KW-0520">NAD</keyword>
<keyword evidence="7" id="KW-1185">Reference proteome</keyword>
<evidence type="ECO:0000256" key="2">
    <source>
        <dbReference type="ARBA" id="ARBA00023027"/>
    </source>
</evidence>
<dbReference type="SUPFAM" id="SSF51735">
    <property type="entry name" value="NAD(P)-binding Rossmann-fold domains"/>
    <property type="match status" value="1"/>
</dbReference>
<dbReference type="EC" id="1.1.1.136" evidence="6"/>
<dbReference type="InterPro" id="IPR036291">
    <property type="entry name" value="NAD(P)-bd_dom_sf"/>
</dbReference>
<dbReference type="EMBL" id="CDRZ01000028">
    <property type="protein sequence ID" value="CEO87775.1"/>
    <property type="molecule type" value="Genomic_DNA"/>
</dbReference>
<dbReference type="PANTHER" id="PTHR43491:SF1">
    <property type="entry name" value="UDP-N-ACETYL-D-MANNOSAMINE DEHYDROGENASE"/>
    <property type="match status" value="1"/>
</dbReference>
<evidence type="ECO:0000256" key="4">
    <source>
        <dbReference type="SAM" id="Phobius"/>
    </source>
</evidence>
<evidence type="ECO:0000313" key="6">
    <source>
        <dbReference type="EMBL" id="CEO87775.1"/>
    </source>
</evidence>
<dbReference type="SUPFAM" id="SSF52413">
    <property type="entry name" value="UDP-glucose/GDP-mannose dehydrogenase C-terminal domain"/>
    <property type="match status" value="1"/>
</dbReference>
<dbReference type="InterPro" id="IPR014026">
    <property type="entry name" value="UDP-Glc/GDP-Man_DH_dimer"/>
</dbReference>
<evidence type="ECO:0000259" key="5">
    <source>
        <dbReference type="SMART" id="SM00984"/>
    </source>
</evidence>
<keyword evidence="4" id="KW-0812">Transmembrane</keyword>
<dbReference type="GO" id="GO:0051287">
    <property type="term" value="F:NAD binding"/>
    <property type="evidence" value="ECO:0007669"/>
    <property type="project" value="InterPro"/>
</dbReference>
<dbReference type="InterPro" id="IPR017476">
    <property type="entry name" value="UDP-Glc/GDP-Man"/>
</dbReference>
<reference evidence="7" key="1">
    <citation type="submission" date="2015-01" db="EMBL/GenBank/DDBJ databases">
        <authorList>
            <person name="Manzoor Shahid"/>
            <person name="Zubair Saima"/>
        </authorList>
    </citation>
    <scope>NUCLEOTIDE SEQUENCE [LARGE SCALE GENOMIC DNA]</scope>
    <source>
        <strain evidence="7">Sp3</strain>
    </source>
</reference>
<dbReference type="InterPro" id="IPR028359">
    <property type="entry name" value="UDP_ManNAc/GlcNAc_DH"/>
</dbReference>
<keyword evidence="1 6" id="KW-0560">Oxidoreductase</keyword>
<dbReference type="Gene3D" id="3.40.50.720">
    <property type="entry name" value="NAD(P)-binding Rossmann-like Domain"/>
    <property type="match status" value="2"/>
</dbReference>
<dbReference type="InterPro" id="IPR036220">
    <property type="entry name" value="UDP-Glc/GDP-Man_DH_C_sf"/>
</dbReference>
<dbReference type="PANTHER" id="PTHR43491">
    <property type="entry name" value="UDP-N-ACETYL-D-MANNOSAMINE DEHYDROGENASE"/>
    <property type="match status" value="1"/>
</dbReference>
<dbReference type="GO" id="GO:0047004">
    <property type="term" value="F:UDP-N-acetylglucosamine 6-dehydrogenase activity"/>
    <property type="evidence" value="ECO:0007669"/>
    <property type="project" value="UniProtKB-EC"/>
</dbReference>
<dbReference type="SMART" id="SM00984">
    <property type="entry name" value="UDPG_MGDP_dh_C"/>
    <property type="match status" value="1"/>
</dbReference>
<evidence type="ECO:0000313" key="7">
    <source>
        <dbReference type="Proteomes" id="UP000046155"/>
    </source>
</evidence>
<dbReference type="InterPro" id="IPR014027">
    <property type="entry name" value="UDP-Glc/GDP-Man_DH_C"/>
</dbReference>
<protein>
    <submittedName>
        <fullName evidence="6">UDP-N-acetyl-D-glucosamine 6-dehydrogenase</fullName>
        <ecNumber evidence="6">1.1.1.136</ecNumber>
    </submittedName>
</protein>
<dbReference type="PIRSF" id="PIRSF500136">
    <property type="entry name" value="UDP_ManNAc_DH"/>
    <property type="match status" value="1"/>
</dbReference>